<dbReference type="GO" id="GO:0005739">
    <property type="term" value="C:mitochondrion"/>
    <property type="evidence" value="ECO:0007669"/>
    <property type="project" value="UniProtKB-SubCell"/>
</dbReference>
<dbReference type="RefSeq" id="XP_033531498.1">
    <property type="nucleotide sequence ID" value="XM_033680024.1"/>
</dbReference>
<dbReference type="EMBL" id="ML975169">
    <property type="protein sequence ID" value="KAF1809867.1"/>
    <property type="molecule type" value="Genomic_DNA"/>
</dbReference>
<protein>
    <recommendedName>
        <fullName evidence="7">Tim44-like domain-containing protein</fullName>
    </recommendedName>
</protein>
<keyword evidence="2" id="KW-0809">Transit peptide</keyword>
<evidence type="ECO:0000256" key="2">
    <source>
        <dbReference type="ARBA" id="ARBA00022946"/>
    </source>
</evidence>
<evidence type="ECO:0000256" key="1">
    <source>
        <dbReference type="ARBA" id="ARBA00004173"/>
    </source>
</evidence>
<accession>A0A6G1FVL6</accession>
<dbReference type="InterPro" id="IPR051975">
    <property type="entry name" value="mtLSU_mL45"/>
</dbReference>
<reference evidence="6" key="3">
    <citation type="submission" date="2025-04" db="UniProtKB">
        <authorList>
            <consortium name="RefSeq"/>
        </authorList>
    </citation>
    <scope>IDENTIFICATION</scope>
    <source>
        <strain evidence="6">CBS 781.70</strain>
    </source>
</reference>
<dbReference type="OrthoDB" id="19619at2759"/>
<reference evidence="6" key="2">
    <citation type="submission" date="2020-04" db="EMBL/GenBank/DDBJ databases">
        <authorList>
            <consortium name="NCBI Genome Project"/>
        </authorList>
    </citation>
    <scope>NUCLEOTIDE SEQUENCE</scope>
    <source>
        <strain evidence="6">CBS 781.70</strain>
    </source>
</reference>
<evidence type="ECO:0000313" key="5">
    <source>
        <dbReference type="Proteomes" id="UP000504638"/>
    </source>
</evidence>
<dbReference type="AlphaFoldDB" id="A0A6G1FVL6"/>
<reference evidence="4 6" key="1">
    <citation type="submission" date="2020-01" db="EMBL/GenBank/DDBJ databases">
        <authorList>
            <consortium name="DOE Joint Genome Institute"/>
            <person name="Haridas S."/>
            <person name="Albert R."/>
            <person name="Binder M."/>
            <person name="Bloem J."/>
            <person name="Labutti K."/>
            <person name="Salamov A."/>
            <person name="Andreopoulos B."/>
            <person name="Baker S.E."/>
            <person name="Barry K."/>
            <person name="Bills G."/>
            <person name="Bluhm B.H."/>
            <person name="Cannon C."/>
            <person name="Castanera R."/>
            <person name="Culley D.E."/>
            <person name="Daum C."/>
            <person name="Ezra D."/>
            <person name="Gonzalez J.B."/>
            <person name="Henrissat B."/>
            <person name="Kuo A."/>
            <person name="Liang C."/>
            <person name="Lipzen A."/>
            <person name="Lutzoni F."/>
            <person name="Magnuson J."/>
            <person name="Mondo S."/>
            <person name="Nolan M."/>
            <person name="Ohm R."/>
            <person name="Pangilinan J."/>
            <person name="Park H.-J."/>
            <person name="Ramirez L."/>
            <person name="Alfaro M."/>
            <person name="Sun H."/>
            <person name="Tritt A."/>
            <person name="Yoshinaga Y."/>
            <person name="Zwiers L.-H."/>
            <person name="Turgeon B.G."/>
            <person name="Goodwin S.B."/>
            <person name="Spatafora J.W."/>
            <person name="Crous P.W."/>
            <person name="Grigoriev I.V."/>
        </authorList>
    </citation>
    <scope>NUCLEOTIDE SEQUENCE</scope>
    <source>
        <strain evidence="4 6">CBS 781.70</strain>
    </source>
</reference>
<evidence type="ECO:0000256" key="3">
    <source>
        <dbReference type="ARBA" id="ARBA00023128"/>
    </source>
</evidence>
<evidence type="ECO:0000313" key="6">
    <source>
        <dbReference type="RefSeq" id="XP_033531498.1"/>
    </source>
</evidence>
<name>A0A6G1FVL6_9PEZI</name>
<proteinExistence type="predicted"/>
<sequence length="306" mass="35450">MPPSIPVSTASRFSRRPFRSTSIRYFSHGPSLRAMAQMAQLDVKMPADKSPTVQRKSAMRAGHGLENKDFGLISGTFIPPTGHNRPVWSRELKVWAKMQWLRTWSSVEGWGRLKFMTWFGAAKHLKPKLDSRKRKLKVIARDLHHFMHVAFAEGNKPAIEKYTTEALRLSLNTRLGNRKPTEILHWNSDYKRLQVISDKVAEIPHFIKTGNKTRDVNLVRQVIVRIESRQKLYRGTPGPSSKRYVDTTSPIWEKPRVRDQNEYVVIQQMVLHGKIHPWRLWGMVEESNPDGTNTFTPKKGAQLRRR</sequence>
<comment type="subcellular location">
    <subcellularLocation>
        <location evidence="1">Mitochondrion</location>
    </subcellularLocation>
</comment>
<evidence type="ECO:0008006" key="7">
    <source>
        <dbReference type="Google" id="ProtNLM"/>
    </source>
</evidence>
<dbReference type="Gene3D" id="3.10.450.240">
    <property type="match status" value="1"/>
</dbReference>
<keyword evidence="5" id="KW-1185">Reference proteome</keyword>
<organism evidence="4">
    <name type="scientific">Eremomyces bilateralis CBS 781.70</name>
    <dbReference type="NCBI Taxonomy" id="1392243"/>
    <lineage>
        <taxon>Eukaryota</taxon>
        <taxon>Fungi</taxon>
        <taxon>Dikarya</taxon>
        <taxon>Ascomycota</taxon>
        <taxon>Pezizomycotina</taxon>
        <taxon>Dothideomycetes</taxon>
        <taxon>Dothideomycetes incertae sedis</taxon>
        <taxon>Eremomycetales</taxon>
        <taxon>Eremomycetaceae</taxon>
        <taxon>Eremomyces</taxon>
    </lineage>
</organism>
<dbReference type="PANTHER" id="PTHR28554">
    <property type="entry name" value="39S RIBOSOMAL PROTEIN L45, MITOCHONDRIAL"/>
    <property type="match status" value="1"/>
</dbReference>
<keyword evidence="3" id="KW-0496">Mitochondrion</keyword>
<gene>
    <name evidence="4 6" type="ORF">P152DRAFT_460965</name>
</gene>
<evidence type="ECO:0000313" key="4">
    <source>
        <dbReference type="EMBL" id="KAF1809867.1"/>
    </source>
</evidence>
<dbReference type="Proteomes" id="UP000504638">
    <property type="component" value="Unplaced"/>
</dbReference>
<dbReference type="GeneID" id="54420594"/>
<dbReference type="PANTHER" id="PTHR28554:SF1">
    <property type="entry name" value="LARGE RIBOSOMAL SUBUNIT PROTEIN ML45"/>
    <property type="match status" value="1"/>
</dbReference>